<proteinExistence type="predicted"/>
<feature type="domain" description="SnoaL-like" evidence="1">
    <location>
        <begin position="6"/>
        <end position="135"/>
    </location>
</feature>
<evidence type="ECO:0000259" key="1">
    <source>
        <dbReference type="Pfam" id="PF13577"/>
    </source>
</evidence>
<dbReference type="Pfam" id="PF13577">
    <property type="entry name" value="SnoaL_4"/>
    <property type="match status" value="1"/>
</dbReference>
<sequence length="155" mass="17473">MHDKIQTLLDKDEIRDLRIRYSHLLDGNRIDELDTVFAEDAVVEVTVGRMEALDAIKAGLKEAYALFDRDGRGHYPFLHPIANHLIELTGPDTAQGTCYLVDFETATKADPNPLLLLGLYADEYRRIDGAWRITRSQLKVVWPTPEAPEESNGPA</sequence>
<protein>
    <submittedName>
        <fullName evidence="2">Nuclear transport factor 2 family protein</fullName>
    </submittedName>
</protein>
<organism evidence="2 3">
    <name type="scientific">Novosphingobium mangrovi</name>
    <name type="common">ex Hu et al. 2023</name>
    <dbReference type="NCBI Taxonomy" id="2930094"/>
    <lineage>
        <taxon>Bacteria</taxon>
        <taxon>Pseudomonadati</taxon>
        <taxon>Pseudomonadota</taxon>
        <taxon>Alphaproteobacteria</taxon>
        <taxon>Sphingomonadales</taxon>
        <taxon>Sphingomonadaceae</taxon>
        <taxon>Novosphingobium</taxon>
    </lineage>
</organism>
<dbReference type="EMBL" id="JALHAT010000020">
    <property type="protein sequence ID" value="MCJ1961440.1"/>
    <property type="molecule type" value="Genomic_DNA"/>
</dbReference>
<evidence type="ECO:0000313" key="3">
    <source>
        <dbReference type="Proteomes" id="UP001162802"/>
    </source>
</evidence>
<dbReference type="Gene3D" id="3.10.450.50">
    <property type="match status" value="1"/>
</dbReference>
<evidence type="ECO:0000313" key="2">
    <source>
        <dbReference type="EMBL" id="MCJ1961440.1"/>
    </source>
</evidence>
<reference evidence="2" key="1">
    <citation type="submission" date="2022-03" db="EMBL/GenBank/DDBJ databases">
        <title>Identification of a novel bacterium isolated from mangrove sediments.</title>
        <authorList>
            <person name="Pan X."/>
        </authorList>
    </citation>
    <scope>NUCLEOTIDE SEQUENCE</scope>
    <source>
        <strain evidence="2">B2637</strain>
    </source>
</reference>
<dbReference type="Proteomes" id="UP001162802">
    <property type="component" value="Unassembled WGS sequence"/>
</dbReference>
<gene>
    <name evidence="2" type="ORF">MTR65_12170</name>
</gene>
<name>A0ABT0AE23_9SPHN</name>
<dbReference type="RefSeq" id="WP_243800529.1">
    <property type="nucleotide sequence ID" value="NZ_JALHAT010000020.1"/>
</dbReference>
<dbReference type="InterPro" id="IPR037401">
    <property type="entry name" value="SnoaL-like"/>
</dbReference>
<keyword evidence="3" id="KW-1185">Reference proteome</keyword>
<accession>A0ABT0AE23</accession>
<dbReference type="SUPFAM" id="SSF54427">
    <property type="entry name" value="NTF2-like"/>
    <property type="match status" value="1"/>
</dbReference>
<comment type="caution">
    <text evidence="2">The sequence shown here is derived from an EMBL/GenBank/DDBJ whole genome shotgun (WGS) entry which is preliminary data.</text>
</comment>
<dbReference type="CDD" id="cd00531">
    <property type="entry name" value="NTF2_like"/>
    <property type="match status" value="1"/>
</dbReference>
<dbReference type="InterPro" id="IPR032710">
    <property type="entry name" value="NTF2-like_dom_sf"/>
</dbReference>